<keyword evidence="3" id="KW-0408">Iron</keyword>
<keyword evidence="5" id="KW-0456">Lyase</keyword>
<keyword evidence="9" id="KW-1185">Reference proteome</keyword>
<dbReference type="InterPro" id="IPR000581">
    <property type="entry name" value="ILV_EDD_N"/>
</dbReference>
<evidence type="ECO:0000313" key="9">
    <source>
        <dbReference type="Proteomes" id="UP001424441"/>
    </source>
</evidence>
<dbReference type="InterPro" id="IPR052352">
    <property type="entry name" value="Sugar_Degrad_Dehydratases"/>
</dbReference>
<comment type="similarity">
    <text evidence="1">Belongs to the IlvD/Edd family.</text>
</comment>
<accession>A0ABN1GM73</accession>
<gene>
    <name evidence="8" type="ORF">GCM10008943_32060</name>
</gene>
<dbReference type="PANTHER" id="PTHR43183">
    <property type="entry name" value="HYPOTHETICAL DIHYDROXYACID DEHYDRATASE (EUROFUNG)-RELATED"/>
    <property type="match status" value="1"/>
</dbReference>
<dbReference type="EMBL" id="BAAADE010000013">
    <property type="protein sequence ID" value="GAA0614454.1"/>
    <property type="molecule type" value="Genomic_DNA"/>
</dbReference>
<dbReference type="InterPro" id="IPR037237">
    <property type="entry name" value="IlvD/EDD_N"/>
</dbReference>
<evidence type="ECO:0000256" key="2">
    <source>
        <dbReference type="ARBA" id="ARBA00022723"/>
    </source>
</evidence>
<feature type="domain" description="Dihydroxy-acid/6-phosphogluconate dehydratase N-terminal" evidence="6">
    <location>
        <begin position="14"/>
        <end position="325"/>
    </location>
</feature>
<proteinExistence type="inferred from homology"/>
<evidence type="ECO:0000259" key="7">
    <source>
        <dbReference type="Pfam" id="PF24877"/>
    </source>
</evidence>
<dbReference type="PANTHER" id="PTHR43183:SF1">
    <property type="entry name" value="HYPOTHETICAL DIHYDROXY-ACID DEHYDRATASE (EUROFUNG)-RELATED"/>
    <property type="match status" value="1"/>
</dbReference>
<evidence type="ECO:0000256" key="3">
    <source>
        <dbReference type="ARBA" id="ARBA00023004"/>
    </source>
</evidence>
<protein>
    <submittedName>
        <fullName evidence="8">IlvD/Edd family dehydratase</fullName>
    </submittedName>
</protein>
<organism evidence="8 9">
    <name type="scientific">Paenochrobactrum glaciei</name>
    <dbReference type="NCBI Taxonomy" id="486407"/>
    <lineage>
        <taxon>Bacteria</taxon>
        <taxon>Pseudomonadati</taxon>
        <taxon>Pseudomonadota</taxon>
        <taxon>Alphaproteobacteria</taxon>
        <taxon>Hyphomicrobiales</taxon>
        <taxon>Brucellaceae</taxon>
        <taxon>Paenochrobactrum</taxon>
    </lineage>
</organism>
<reference evidence="8 9" key="1">
    <citation type="journal article" date="2019" name="Int. J. Syst. Evol. Microbiol.">
        <title>The Global Catalogue of Microorganisms (GCM) 10K type strain sequencing project: providing services to taxonomists for standard genome sequencing and annotation.</title>
        <authorList>
            <consortium name="The Broad Institute Genomics Platform"/>
            <consortium name="The Broad Institute Genome Sequencing Center for Infectious Disease"/>
            <person name="Wu L."/>
            <person name="Ma J."/>
        </authorList>
    </citation>
    <scope>NUCLEOTIDE SEQUENCE [LARGE SCALE GENOMIC DNA]</scope>
    <source>
        <strain evidence="8 9">JCM 15115</strain>
    </source>
</reference>
<evidence type="ECO:0000256" key="5">
    <source>
        <dbReference type="ARBA" id="ARBA00023239"/>
    </source>
</evidence>
<name>A0ABN1GM73_9HYPH</name>
<keyword evidence="4" id="KW-0411">Iron-sulfur</keyword>
<feature type="domain" description="Dihydroxy-acid/6-phosphogluconate dehydratase C-terminal" evidence="7">
    <location>
        <begin position="335"/>
        <end position="529"/>
    </location>
</feature>
<dbReference type="Pfam" id="PF24877">
    <property type="entry name" value="ILV_EDD_C"/>
    <property type="match status" value="1"/>
</dbReference>
<dbReference type="InterPro" id="IPR056740">
    <property type="entry name" value="ILV_EDD_C"/>
</dbReference>
<sequence>MKNNGLPDDAFDGRPIIGICNTFSELTPCNAHFRGLIEHIKAGVLEAGGLPLEFPVFSCGESNLRPTAMLFRNLASMDVEESIRGNPIDGVVLMAGCDKTTPSLVMGAASCDMPSIVVSGGPMLNGRFKGRQIGSGTDVWKFSEDVRAGVMSEQEFSEAESAMSRSPGHCMTMGTASTMASMVEALGLALPGNATYPAVDAHRARLARLSGRRIVEMVKEDLRLSAILTREAFANAIRVNGAIGGSTNAVVHLLAIAGRIGAQLSLDDWDKFGQNIPTILNLMPSGKYLMEDFCYAGGLPVVMKEIADLIDLDCMTVTGKTVGENIASAVNYNSDVILPREKALTDNGGIVVVRGNLAPDGAIIKPSAATKSLMKHRGRAVVFEDIDHYKQRIDDPDLDIDETCIMVLKNCGPKGYPGMAEVGNMALPQKLLRNGVRDMIRLSDARMSGTAYGTVVLHAAPEAAIGGPLALVRDGDWIELDVEARKLHLDVSDAELQLRLKDWNAPQPAMQGGYQSLYVERVMQANHGADLDFLVGCRGHAIPRESH</sequence>
<dbReference type="SUPFAM" id="SSF52016">
    <property type="entry name" value="LeuD/IlvD-like"/>
    <property type="match status" value="1"/>
</dbReference>
<dbReference type="NCBIfam" id="NF009560">
    <property type="entry name" value="PRK13017.1"/>
    <property type="match status" value="1"/>
</dbReference>
<evidence type="ECO:0000256" key="1">
    <source>
        <dbReference type="ARBA" id="ARBA00006486"/>
    </source>
</evidence>
<dbReference type="Pfam" id="PF00920">
    <property type="entry name" value="ILVD_EDD_N"/>
    <property type="match status" value="1"/>
</dbReference>
<comment type="caution">
    <text evidence="8">The sequence shown here is derived from an EMBL/GenBank/DDBJ whole genome shotgun (WGS) entry which is preliminary data.</text>
</comment>
<dbReference type="InterPro" id="IPR042096">
    <property type="entry name" value="Dihydro-acid_dehy_C"/>
</dbReference>
<keyword evidence="2" id="KW-0479">Metal-binding</keyword>
<evidence type="ECO:0000313" key="8">
    <source>
        <dbReference type="EMBL" id="GAA0614454.1"/>
    </source>
</evidence>
<evidence type="ECO:0000259" key="6">
    <source>
        <dbReference type="Pfam" id="PF00920"/>
    </source>
</evidence>
<dbReference type="Gene3D" id="3.50.30.80">
    <property type="entry name" value="IlvD/EDD C-terminal domain-like"/>
    <property type="match status" value="1"/>
</dbReference>
<dbReference type="Proteomes" id="UP001424441">
    <property type="component" value="Unassembled WGS sequence"/>
</dbReference>
<dbReference type="SUPFAM" id="SSF143975">
    <property type="entry name" value="IlvD/EDD N-terminal domain-like"/>
    <property type="match status" value="1"/>
</dbReference>
<dbReference type="NCBIfam" id="NF004784">
    <property type="entry name" value="PRK06131.1"/>
    <property type="match status" value="1"/>
</dbReference>
<evidence type="ECO:0000256" key="4">
    <source>
        <dbReference type="ARBA" id="ARBA00023014"/>
    </source>
</evidence>